<organism evidence="1 2">
    <name type="scientific">Silvanigrella aquatica</name>
    <dbReference type="NCBI Taxonomy" id="1915309"/>
    <lineage>
        <taxon>Bacteria</taxon>
        <taxon>Pseudomonadati</taxon>
        <taxon>Bdellovibrionota</taxon>
        <taxon>Oligoflexia</taxon>
        <taxon>Silvanigrellales</taxon>
        <taxon>Silvanigrellaceae</taxon>
        <taxon>Silvanigrella</taxon>
    </lineage>
</organism>
<evidence type="ECO:0000313" key="1">
    <source>
        <dbReference type="EMBL" id="APJ03964.1"/>
    </source>
</evidence>
<dbReference type="OrthoDB" id="5290518at2"/>
<name>A0A1L4D196_9BACT</name>
<dbReference type="RefSeq" id="WP_148697708.1">
    <property type="nucleotide sequence ID" value="NZ_CP017834.1"/>
</dbReference>
<sequence length="360" mass="41411">MIDTIFKETHKHLKIVEKSYKIIEILQASIDLTAHQDIMSPLQKHYLIIEFTYSYKHFGFSIFAKTSVEMLIKELSRISGTNPTFLRNWLAISSDLILQEISIEKKESLTESNILEEIFSHEFVKRIFCSEQDEDFLTGMGVYPKDLIENIRAISRSKIAKITTKHNTHFDDSILDSNEYFLDEYPNIKNSIFNFLNQLHSDPLSLLSWRLESFVSFIEKEDGFVFILRENKDINKIDSKKIMAVVSLLIPHSDEVGNLLLPHSPISVSQIAKLFSPDFKSEKFQIDILKNWMSPSSSSDGLKKEIESLLETGVEFGLFFKVPNGNKGFSYGLSDNGLKIIRPFHNVLTDTILKNQVDVM</sequence>
<accession>A0A1L4D196</accession>
<dbReference type="STRING" id="1915309.AXG55_08610"/>
<gene>
    <name evidence="1" type="ORF">AXG55_08610</name>
</gene>
<dbReference type="KEGG" id="saqi:AXG55_08610"/>
<protein>
    <submittedName>
        <fullName evidence="1">Uncharacterized protein</fullName>
    </submittedName>
</protein>
<proteinExistence type="predicted"/>
<dbReference type="Proteomes" id="UP000184731">
    <property type="component" value="Chromosome"/>
</dbReference>
<dbReference type="EMBL" id="CP017834">
    <property type="protein sequence ID" value="APJ03964.1"/>
    <property type="molecule type" value="Genomic_DNA"/>
</dbReference>
<evidence type="ECO:0000313" key="2">
    <source>
        <dbReference type="Proteomes" id="UP000184731"/>
    </source>
</evidence>
<keyword evidence="2" id="KW-1185">Reference proteome</keyword>
<dbReference type="AlphaFoldDB" id="A0A1L4D196"/>
<reference evidence="1 2" key="1">
    <citation type="submission" date="2016-10" db="EMBL/GenBank/DDBJ databases">
        <title>Silvanigrella aquatica sp. nov., isolated from a freshwater lake located in the Black Forest, Germany, description of Silvanigrellaceae fam. nov., Silvanigrellales ord. nov., reclassification of the order Bdellovibrionales in the class Oligoflexia, reclassification of the families Bacteriovoracaceae and Halobacteriovoraceae in the new order Bacteriovoracales ord. nov., and reclassification of the family Pseudobacteriovoracaceae in the order Oligoflexiales.</title>
        <authorList>
            <person name="Hahn M.W."/>
            <person name="Schmidt J."/>
            <person name="Koll U."/>
            <person name="Rohde M."/>
            <person name="Verbag S."/>
            <person name="Pitt A."/>
            <person name="Nakai R."/>
            <person name="Naganuma T."/>
            <person name="Lang E."/>
        </authorList>
    </citation>
    <scope>NUCLEOTIDE SEQUENCE [LARGE SCALE GENOMIC DNA]</scope>
    <source>
        <strain evidence="1 2">MWH-Nonnen-W8red</strain>
    </source>
</reference>